<feature type="transmembrane region" description="Helical" evidence="1">
    <location>
        <begin position="58"/>
        <end position="81"/>
    </location>
</feature>
<evidence type="ECO:0000313" key="2">
    <source>
        <dbReference type="EMBL" id="KRM51803.1"/>
    </source>
</evidence>
<dbReference type="RefSeq" id="WP_057906851.1">
    <property type="nucleotide sequence ID" value="NZ_AYYZ01000029.1"/>
</dbReference>
<name>A0A0R1ZII4_9LACO</name>
<keyword evidence="1" id="KW-0472">Membrane</keyword>
<feature type="transmembrane region" description="Helical" evidence="1">
    <location>
        <begin position="34"/>
        <end position="52"/>
    </location>
</feature>
<dbReference type="AlphaFoldDB" id="A0A0R1ZII4"/>
<sequence length="120" mass="14219">MIKEWYIQLLILILVWLILTLLKKKFFRKQLKNFKRLDVMSLFLVVAIHFLSQDVMGLSIIPFLICGLSAYGLIMTILYALMEGQILYKKFLIKFWRVADILFLGTYCVLLIFKIVSFFN</sequence>
<dbReference type="STRING" id="1423820.FC64_GL000996"/>
<keyword evidence="3" id="KW-1185">Reference proteome</keyword>
<reference evidence="2 3" key="1">
    <citation type="journal article" date="2015" name="Genome Announc.">
        <title>Expanding the biotechnology potential of lactobacilli through comparative genomics of 213 strains and associated genera.</title>
        <authorList>
            <person name="Sun Z."/>
            <person name="Harris H.M."/>
            <person name="McCann A."/>
            <person name="Guo C."/>
            <person name="Argimon S."/>
            <person name="Zhang W."/>
            <person name="Yang X."/>
            <person name="Jeffery I.B."/>
            <person name="Cooney J.C."/>
            <person name="Kagawa T.F."/>
            <person name="Liu W."/>
            <person name="Song Y."/>
            <person name="Salvetti E."/>
            <person name="Wrobel A."/>
            <person name="Rasinkangas P."/>
            <person name="Parkhill J."/>
            <person name="Rea M.C."/>
            <person name="O'Sullivan O."/>
            <person name="Ritari J."/>
            <person name="Douillard F.P."/>
            <person name="Paul Ross R."/>
            <person name="Yang R."/>
            <person name="Briner A.E."/>
            <person name="Felis G.E."/>
            <person name="de Vos W.M."/>
            <person name="Barrangou R."/>
            <person name="Klaenhammer T.R."/>
            <person name="Caufield P.W."/>
            <person name="Cui Y."/>
            <person name="Zhang H."/>
            <person name="O'Toole P.W."/>
        </authorList>
    </citation>
    <scope>NUCLEOTIDE SEQUENCE [LARGE SCALE GENOMIC DNA]</scope>
    <source>
        <strain evidence="2 3">DSM 20653</strain>
    </source>
</reference>
<organism evidence="2 3">
    <name type="scientific">Ligilactobacillus araffinosus DSM 20653</name>
    <dbReference type="NCBI Taxonomy" id="1423820"/>
    <lineage>
        <taxon>Bacteria</taxon>
        <taxon>Bacillati</taxon>
        <taxon>Bacillota</taxon>
        <taxon>Bacilli</taxon>
        <taxon>Lactobacillales</taxon>
        <taxon>Lactobacillaceae</taxon>
        <taxon>Ligilactobacillus</taxon>
    </lineage>
</organism>
<evidence type="ECO:0008006" key="4">
    <source>
        <dbReference type="Google" id="ProtNLM"/>
    </source>
</evidence>
<evidence type="ECO:0000256" key="1">
    <source>
        <dbReference type="SAM" id="Phobius"/>
    </source>
</evidence>
<dbReference type="InterPro" id="IPR024515">
    <property type="entry name" value="DUF3397"/>
</dbReference>
<dbReference type="PATRIC" id="fig|1423820.4.peg.1020"/>
<dbReference type="EMBL" id="AYYZ01000029">
    <property type="protein sequence ID" value="KRM51803.1"/>
    <property type="molecule type" value="Genomic_DNA"/>
</dbReference>
<accession>A0A0R1ZII4</accession>
<comment type="caution">
    <text evidence="2">The sequence shown here is derived from an EMBL/GenBank/DDBJ whole genome shotgun (WGS) entry which is preliminary data.</text>
</comment>
<feature type="transmembrane region" description="Helical" evidence="1">
    <location>
        <begin position="101"/>
        <end position="119"/>
    </location>
</feature>
<keyword evidence="1" id="KW-0812">Transmembrane</keyword>
<keyword evidence="1" id="KW-1133">Transmembrane helix</keyword>
<dbReference type="Proteomes" id="UP000051291">
    <property type="component" value="Unassembled WGS sequence"/>
</dbReference>
<gene>
    <name evidence="2" type="ORF">FC64_GL000996</name>
</gene>
<evidence type="ECO:0000313" key="3">
    <source>
        <dbReference type="Proteomes" id="UP000051291"/>
    </source>
</evidence>
<proteinExistence type="predicted"/>
<protein>
    <recommendedName>
        <fullName evidence="4">DUF3397 domain-containing protein</fullName>
    </recommendedName>
</protein>
<dbReference type="Pfam" id="PF11877">
    <property type="entry name" value="DUF3397"/>
    <property type="match status" value="1"/>
</dbReference>
<feature type="transmembrane region" description="Helical" evidence="1">
    <location>
        <begin position="6"/>
        <end position="22"/>
    </location>
</feature>